<keyword evidence="2" id="KW-0560">Oxidoreductase</keyword>
<dbReference type="InterPro" id="IPR036111">
    <property type="entry name" value="Mal/L-sulfo/L-lacto_DH-like_sf"/>
</dbReference>
<dbReference type="SUPFAM" id="SSF89733">
    <property type="entry name" value="L-sulfolactate dehydrogenase-like"/>
    <property type="match status" value="1"/>
</dbReference>
<dbReference type="InterPro" id="IPR043144">
    <property type="entry name" value="Mal/L-sulf/L-lact_DH-like_ah"/>
</dbReference>
<evidence type="ECO:0000313" key="4">
    <source>
        <dbReference type="Proteomes" id="UP000241444"/>
    </source>
</evidence>
<organism evidence="3 4">
    <name type="scientific">Phyllobacterium brassicacearum</name>
    <dbReference type="NCBI Taxonomy" id="314235"/>
    <lineage>
        <taxon>Bacteria</taxon>
        <taxon>Pseudomonadati</taxon>
        <taxon>Pseudomonadota</taxon>
        <taxon>Alphaproteobacteria</taxon>
        <taxon>Hyphomicrobiales</taxon>
        <taxon>Phyllobacteriaceae</taxon>
        <taxon>Phyllobacterium</taxon>
    </lineage>
</organism>
<dbReference type="Gene3D" id="1.10.1530.10">
    <property type="match status" value="1"/>
</dbReference>
<dbReference type="Pfam" id="PF02615">
    <property type="entry name" value="Ldh_2"/>
    <property type="match status" value="1"/>
</dbReference>
<comment type="caution">
    <text evidence="3">The sequence shown here is derived from an EMBL/GenBank/DDBJ whole genome shotgun (WGS) entry which is preliminary data.</text>
</comment>
<dbReference type="RefSeq" id="WP_106712968.1">
    <property type="nucleotide sequence ID" value="NZ_PGGO01000017.1"/>
</dbReference>
<evidence type="ECO:0000256" key="1">
    <source>
        <dbReference type="ARBA" id="ARBA00006056"/>
    </source>
</evidence>
<accession>A0A2P7BGM9</accession>
<proteinExistence type="inferred from homology"/>
<gene>
    <name evidence="3" type="ORF">CU102_20585</name>
</gene>
<dbReference type="InterPro" id="IPR003767">
    <property type="entry name" value="Malate/L-lactate_DH-like"/>
</dbReference>
<evidence type="ECO:0000313" key="3">
    <source>
        <dbReference type="EMBL" id="PSH65633.1"/>
    </source>
</evidence>
<dbReference type="Proteomes" id="UP000241444">
    <property type="component" value="Unassembled WGS sequence"/>
</dbReference>
<protein>
    <submittedName>
        <fullName evidence="3">Sulfolactate dehydrogenase</fullName>
    </submittedName>
</protein>
<dbReference type="GO" id="GO:0016491">
    <property type="term" value="F:oxidoreductase activity"/>
    <property type="evidence" value="ECO:0007669"/>
    <property type="project" value="UniProtKB-KW"/>
</dbReference>
<dbReference type="PANTHER" id="PTHR11091">
    <property type="entry name" value="OXIDOREDUCTASE-RELATED"/>
    <property type="match status" value="1"/>
</dbReference>
<comment type="similarity">
    <text evidence="1">Belongs to the LDH2/MDH2 oxidoreductase family.</text>
</comment>
<dbReference type="OrthoDB" id="9811519at2"/>
<dbReference type="InterPro" id="IPR043143">
    <property type="entry name" value="Mal/L-sulf/L-lact_DH-like_NADP"/>
</dbReference>
<dbReference type="AlphaFoldDB" id="A0A2P7BGM9"/>
<sequence>MTDLRVLTFGEIETLAAKALTASDVSTENASSVARSIAAAERDGQAIVGLSYLPVYCDHAACGKVDGHARPRLEQLSPVALRVDAGTGFAHPAIALGLPALVEAARQNGIAALAVGNSYACGSLGYFVEELAEQGIIALMVANASPSIAPFGGKTPFFGTNPLAFGVPREGCEPLVIDQSSSVVARVAVIDAYNRGVPLPNGWAIDANGVPTNDAAAAMEGSLLPIGGYKGFGLALMVDILAAGLARSHWSFEASSFGDCEGGPPRTGQMIVALDPKLFGGGDFPARLEVMLGAALETPSVRLPGDRRLEARRKHRDGIAVSAAAVETVEQYAREGSPERRR</sequence>
<name>A0A2P7BGM9_9HYPH</name>
<dbReference type="Gene3D" id="3.30.1370.60">
    <property type="entry name" value="Hypothetical oxidoreductase yiak, domain 2"/>
    <property type="match status" value="1"/>
</dbReference>
<dbReference type="EMBL" id="PGGO01000017">
    <property type="protein sequence ID" value="PSH65633.1"/>
    <property type="molecule type" value="Genomic_DNA"/>
</dbReference>
<evidence type="ECO:0000256" key="2">
    <source>
        <dbReference type="ARBA" id="ARBA00023002"/>
    </source>
</evidence>
<keyword evidence="4" id="KW-1185">Reference proteome</keyword>
<dbReference type="PANTHER" id="PTHR11091:SF0">
    <property type="entry name" value="MALATE DEHYDROGENASE"/>
    <property type="match status" value="1"/>
</dbReference>
<reference evidence="4" key="1">
    <citation type="submission" date="2017-11" db="EMBL/GenBank/DDBJ databases">
        <authorList>
            <person name="Kuznetsova I."/>
            <person name="Sazanova A."/>
            <person name="Chirak E."/>
            <person name="Safronova V."/>
            <person name="Willems A."/>
        </authorList>
    </citation>
    <scope>NUCLEOTIDE SEQUENCE [LARGE SCALE GENOMIC DNA]</scope>
    <source>
        <strain evidence="4">STM 196</strain>
    </source>
</reference>